<dbReference type="Proteomes" id="UP000643207">
    <property type="component" value="Unassembled WGS sequence"/>
</dbReference>
<dbReference type="GO" id="GO:0004067">
    <property type="term" value="F:asparaginase activity"/>
    <property type="evidence" value="ECO:0007669"/>
    <property type="project" value="UniProtKB-UniRule"/>
</dbReference>
<dbReference type="InterPro" id="IPR006034">
    <property type="entry name" value="Asparaginase/glutaminase-like"/>
</dbReference>
<dbReference type="PROSITE" id="PS51732">
    <property type="entry name" value="ASN_GLN_ASE_3"/>
    <property type="match status" value="1"/>
</dbReference>
<dbReference type="InterPro" id="IPR040919">
    <property type="entry name" value="Asparaginase_C"/>
</dbReference>
<protein>
    <submittedName>
        <fullName evidence="9">Asparaginase</fullName>
    </submittedName>
</protein>
<accession>A0A9X1BNK3</accession>
<feature type="active site" evidence="5">
    <location>
        <position position="25"/>
    </location>
</feature>
<dbReference type="PIRSF" id="PIRSF001220">
    <property type="entry name" value="L-ASNase_gatD"/>
    <property type="match status" value="1"/>
</dbReference>
<name>A0A9X1BNK3_9BURK</name>
<dbReference type="PIRSF" id="PIRSF500176">
    <property type="entry name" value="L_ASNase"/>
    <property type="match status" value="1"/>
</dbReference>
<dbReference type="InterPro" id="IPR027475">
    <property type="entry name" value="Asparaginase/glutaminase_AS2"/>
</dbReference>
<dbReference type="RefSeq" id="WP_201825734.1">
    <property type="nucleotide sequence ID" value="NZ_JAERRA010000001.1"/>
</dbReference>
<evidence type="ECO:0000256" key="1">
    <source>
        <dbReference type="ARBA" id="ARBA00010518"/>
    </source>
</evidence>
<gene>
    <name evidence="9" type="ORF">JI742_08970</name>
</gene>
<evidence type="ECO:0000256" key="4">
    <source>
        <dbReference type="PIRSR" id="PIRSR001220-2"/>
    </source>
</evidence>
<comment type="similarity">
    <text evidence="1">Belongs to the asparaginase 1 family.</text>
</comment>
<dbReference type="SMART" id="SM00870">
    <property type="entry name" value="Asparaginase"/>
    <property type="match status" value="1"/>
</dbReference>
<dbReference type="Pfam" id="PF00710">
    <property type="entry name" value="Asparaginase"/>
    <property type="match status" value="1"/>
</dbReference>
<dbReference type="PROSITE" id="PS00917">
    <property type="entry name" value="ASN_GLN_ASE_2"/>
    <property type="match status" value="1"/>
</dbReference>
<dbReference type="CDD" id="cd08964">
    <property type="entry name" value="L-asparaginase_II"/>
    <property type="match status" value="1"/>
</dbReference>
<dbReference type="PROSITE" id="PS00144">
    <property type="entry name" value="ASN_GLN_ASE_1"/>
    <property type="match status" value="1"/>
</dbReference>
<dbReference type="EMBL" id="JAERRA010000001">
    <property type="protein sequence ID" value="MBL0720017.1"/>
    <property type="molecule type" value="Genomic_DNA"/>
</dbReference>
<evidence type="ECO:0000256" key="3">
    <source>
        <dbReference type="PIRSR" id="PIRSR001220-1"/>
    </source>
</evidence>
<feature type="active site" description="O-isoaspartyl threonine intermediate" evidence="3">
    <location>
        <position position="25"/>
    </location>
</feature>
<dbReference type="GO" id="GO:0006528">
    <property type="term" value="P:asparagine metabolic process"/>
    <property type="evidence" value="ECO:0007669"/>
    <property type="project" value="InterPro"/>
</dbReference>
<feature type="domain" description="L-asparaginase N-terminal" evidence="7">
    <location>
        <begin position="16"/>
        <end position="201"/>
    </location>
</feature>
<dbReference type="InterPro" id="IPR004550">
    <property type="entry name" value="AsnASE_II"/>
</dbReference>
<feature type="binding site" evidence="4">
    <location>
        <position position="71"/>
    </location>
    <ligand>
        <name>substrate</name>
    </ligand>
</feature>
<dbReference type="PANTHER" id="PTHR11707">
    <property type="entry name" value="L-ASPARAGINASE"/>
    <property type="match status" value="1"/>
</dbReference>
<sequence>MDLPSPAASSPPADARVVVLGTGGTIAGLAARPDEHLVYRAARQGVDVLLAALPELEGLALEHEQVAQVDSKDMGAAIWQPLLARCAAHLARPEVSGLVLTHGTDTLEESAWLLHRVLAPRKPLLLTAAMRPASARGADGPGHLLDALRLAADPAAPPGVAVVFGGELMAPRGLRKQHPQRLLAFAPGPRGRLGDLYGGRLRHPVPLLGPPPADELALGLDAACLPPAPWPRVEVLASHADADGELVDALCAHRPAGGRPLAGLIVAGTGNGTLHQGLAAALARARAQGCVVWRTTRLPEGEVIDPEAADAGCEPLADLARPVAPDAPLPCIALSPWQARVELVLRLLAQQAARRPG</sequence>
<comment type="caution">
    <text evidence="9">The sequence shown here is derived from an EMBL/GenBank/DDBJ whole genome shotgun (WGS) entry which is preliminary data.</text>
</comment>
<evidence type="ECO:0000313" key="10">
    <source>
        <dbReference type="Proteomes" id="UP000643207"/>
    </source>
</evidence>
<dbReference type="InterPro" id="IPR020827">
    <property type="entry name" value="Asparaginase/glutaminase_AS1"/>
</dbReference>
<evidence type="ECO:0000256" key="2">
    <source>
        <dbReference type="ARBA" id="ARBA00022801"/>
    </source>
</evidence>
<organism evidence="9 10">
    <name type="scientific">Aquariibacter lacus</name>
    <dbReference type="NCBI Taxonomy" id="2801332"/>
    <lineage>
        <taxon>Bacteria</taxon>
        <taxon>Pseudomonadati</taxon>
        <taxon>Pseudomonadota</taxon>
        <taxon>Betaproteobacteria</taxon>
        <taxon>Burkholderiales</taxon>
        <taxon>Sphaerotilaceae</taxon>
        <taxon>Aquariibacter</taxon>
    </lineage>
</organism>
<dbReference type="Gene3D" id="3.40.50.1170">
    <property type="entry name" value="L-asparaginase, N-terminal domain"/>
    <property type="match status" value="1"/>
</dbReference>
<feature type="binding site" evidence="4">
    <location>
        <begin position="104"/>
        <end position="105"/>
    </location>
    <ligand>
        <name>substrate</name>
    </ligand>
</feature>
<evidence type="ECO:0000313" key="9">
    <source>
        <dbReference type="EMBL" id="MBL0720017.1"/>
    </source>
</evidence>
<evidence type="ECO:0000259" key="8">
    <source>
        <dbReference type="Pfam" id="PF17763"/>
    </source>
</evidence>
<dbReference type="AlphaFoldDB" id="A0A9X1BNK3"/>
<dbReference type="InterPro" id="IPR036152">
    <property type="entry name" value="Asp/glu_Ase-like_sf"/>
</dbReference>
<evidence type="ECO:0000256" key="6">
    <source>
        <dbReference type="PROSITE-ProRule" id="PRU10100"/>
    </source>
</evidence>
<dbReference type="InterPro" id="IPR027474">
    <property type="entry name" value="L-asparaginase_N"/>
</dbReference>
<keyword evidence="2" id="KW-0378">Hydrolase</keyword>
<dbReference type="Gene3D" id="3.40.50.40">
    <property type="match status" value="1"/>
</dbReference>
<dbReference type="SUPFAM" id="SSF53774">
    <property type="entry name" value="Glutaminase/Asparaginase"/>
    <property type="match status" value="1"/>
</dbReference>
<proteinExistence type="inferred from homology"/>
<feature type="domain" description="Asparaginase/glutaminase C-terminal" evidence="8">
    <location>
        <begin position="232"/>
        <end position="308"/>
    </location>
</feature>
<dbReference type="Pfam" id="PF17763">
    <property type="entry name" value="Asparaginase_C"/>
    <property type="match status" value="1"/>
</dbReference>
<keyword evidence="10" id="KW-1185">Reference proteome</keyword>
<feature type="active site" evidence="6">
    <location>
        <position position="104"/>
    </location>
</feature>
<dbReference type="PANTHER" id="PTHR11707:SF28">
    <property type="entry name" value="60 KDA LYSOPHOSPHOLIPASE"/>
    <property type="match status" value="1"/>
</dbReference>
<dbReference type="InterPro" id="IPR027473">
    <property type="entry name" value="L-asparaginase_C"/>
</dbReference>
<reference evidence="9 10" key="1">
    <citation type="submission" date="2021-01" db="EMBL/GenBank/DDBJ databases">
        <title>Piscinibacter sp. Jin2 Genome sequencing and assembly.</title>
        <authorList>
            <person name="Kim I."/>
        </authorList>
    </citation>
    <scope>NUCLEOTIDE SEQUENCE [LARGE SCALE GENOMIC DNA]</scope>
    <source>
        <strain evidence="9 10">Jin2</strain>
    </source>
</reference>
<evidence type="ECO:0000259" key="7">
    <source>
        <dbReference type="Pfam" id="PF00710"/>
    </source>
</evidence>
<dbReference type="InterPro" id="IPR037152">
    <property type="entry name" value="L-asparaginase_N_sf"/>
</dbReference>
<evidence type="ECO:0000256" key="5">
    <source>
        <dbReference type="PROSITE-ProRule" id="PRU10099"/>
    </source>
</evidence>
<dbReference type="PRINTS" id="PR00139">
    <property type="entry name" value="ASNGLNASE"/>
</dbReference>